<dbReference type="Proteomes" id="UP000766336">
    <property type="component" value="Unassembled WGS sequence"/>
</dbReference>
<organism evidence="2 3">
    <name type="scientific">Roseococcus pinisoli</name>
    <dbReference type="NCBI Taxonomy" id="2835040"/>
    <lineage>
        <taxon>Bacteria</taxon>
        <taxon>Pseudomonadati</taxon>
        <taxon>Pseudomonadota</taxon>
        <taxon>Alphaproteobacteria</taxon>
        <taxon>Acetobacterales</taxon>
        <taxon>Roseomonadaceae</taxon>
        <taxon>Roseococcus</taxon>
    </lineage>
</organism>
<evidence type="ECO:0000313" key="3">
    <source>
        <dbReference type="Proteomes" id="UP000766336"/>
    </source>
</evidence>
<accession>A0ABS5QC07</accession>
<keyword evidence="3" id="KW-1185">Reference proteome</keyword>
<sequence length="242" mass="26986">MSTSNSLFVFPETGAKVRVVEIEGSPWFVHADACRATGLRPGTDGSFRHHAKRIADDEKRQEMVDDLPVGSPDGGVVMARRMWLLSEGGLYKLILRARPERSDAVRKFQDWVTRDVLPAIRKDGVYVRGEELLKDPVAHGLDLNDLDALRTQKTAALEQQLDAARTAVIAERDQRIAAENQVRVLEGTLLLTKQRLEETEQQVAGSAAVAARADHLSLSAFARTLFDWPGTRSRSSRWLTYP</sequence>
<dbReference type="PANTHER" id="PTHR36180:SF2">
    <property type="entry name" value="BRO FAMILY PROTEIN"/>
    <property type="match status" value="1"/>
</dbReference>
<dbReference type="PROSITE" id="PS51750">
    <property type="entry name" value="BRO_N"/>
    <property type="match status" value="1"/>
</dbReference>
<proteinExistence type="predicted"/>
<dbReference type="RefSeq" id="WP_213669920.1">
    <property type="nucleotide sequence ID" value="NZ_JAHCDA010000002.1"/>
</dbReference>
<dbReference type="PANTHER" id="PTHR36180">
    <property type="entry name" value="DNA-BINDING PROTEIN-RELATED-RELATED"/>
    <property type="match status" value="1"/>
</dbReference>
<protein>
    <recommendedName>
        <fullName evidence="1">Bro-N domain-containing protein</fullName>
    </recommendedName>
</protein>
<dbReference type="EMBL" id="JAHCDA010000002">
    <property type="protein sequence ID" value="MBS7811231.1"/>
    <property type="molecule type" value="Genomic_DNA"/>
</dbReference>
<dbReference type="SMART" id="SM01040">
    <property type="entry name" value="Bro-N"/>
    <property type="match status" value="1"/>
</dbReference>
<comment type="caution">
    <text evidence="2">The sequence shown here is derived from an EMBL/GenBank/DDBJ whole genome shotgun (WGS) entry which is preliminary data.</text>
</comment>
<reference evidence="2 3" key="1">
    <citation type="submission" date="2021-05" db="EMBL/GenBank/DDBJ databases">
        <title>Roseococcus sp. XZZS9, whole genome shotgun sequencing project.</title>
        <authorList>
            <person name="Zhao G."/>
            <person name="Shen L."/>
        </authorList>
    </citation>
    <scope>NUCLEOTIDE SEQUENCE [LARGE SCALE GENOMIC DNA]</scope>
    <source>
        <strain evidence="2 3">XZZS9</strain>
    </source>
</reference>
<evidence type="ECO:0000313" key="2">
    <source>
        <dbReference type="EMBL" id="MBS7811231.1"/>
    </source>
</evidence>
<evidence type="ECO:0000259" key="1">
    <source>
        <dbReference type="PROSITE" id="PS51750"/>
    </source>
</evidence>
<name>A0ABS5QC07_9PROT</name>
<feature type="domain" description="Bro-N" evidence="1">
    <location>
        <begin position="1"/>
        <end position="124"/>
    </location>
</feature>
<dbReference type="Pfam" id="PF02498">
    <property type="entry name" value="Bro-N"/>
    <property type="match status" value="1"/>
</dbReference>
<gene>
    <name evidence="2" type="ORF">KHU32_09805</name>
</gene>
<dbReference type="InterPro" id="IPR003497">
    <property type="entry name" value="BRO_N_domain"/>
</dbReference>